<dbReference type="Proteomes" id="UP001142810">
    <property type="component" value="Unassembled WGS sequence"/>
</dbReference>
<proteinExistence type="predicted"/>
<evidence type="ECO:0000313" key="4">
    <source>
        <dbReference type="Proteomes" id="UP001142810"/>
    </source>
</evidence>
<feature type="domain" description="Putative Flp pilus-assembly TadG-like N-terminal" evidence="2">
    <location>
        <begin position="14"/>
        <end position="60"/>
    </location>
</feature>
<evidence type="ECO:0000259" key="2">
    <source>
        <dbReference type="Pfam" id="PF13400"/>
    </source>
</evidence>
<protein>
    <submittedName>
        <fullName evidence="3">Pilus assembly protein TadG-related protein</fullName>
    </submittedName>
</protein>
<gene>
    <name evidence="3" type="ORF">OPS25_12685</name>
</gene>
<evidence type="ECO:0000256" key="1">
    <source>
        <dbReference type="SAM" id="MobiDB-lite"/>
    </source>
</evidence>
<evidence type="ECO:0000313" key="3">
    <source>
        <dbReference type="EMBL" id="MCW8109358.1"/>
    </source>
</evidence>
<reference evidence="3" key="1">
    <citation type="submission" date="2022-11" db="EMBL/GenBank/DDBJ databases">
        <title>Alteromonas sp. nov., isolated from sea water of the Qingdao.</title>
        <authorList>
            <person name="Wang Q."/>
        </authorList>
    </citation>
    <scope>NUCLEOTIDE SEQUENCE</scope>
    <source>
        <strain evidence="3">ASW11-7</strain>
    </source>
</reference>
<comment type="caution">
    <text evidence="3">The sequence shown here is derived from an EMBL/GenBank/DDBJ whole genome shotgun (WGS) entry which is preliminary data.</text>
</comment>
<name>A0ABT3P9A1_9ALTE</name>
<dbReference type="InterPro" id="IPR028087">
    <property type="entry name" value="Tad_N"/>
</dbReference>
<feature type="compositionally biased region" description="Polar residues" evidence="1">
    <location>
        <begin position="329"/>
        <end position="343"/>
    </location>
</feature>
<dbReference type="EMBL" id="JAPFRD010000011">
    <property type="protein sequence ID" value="MCW8109358.1"/>
    <property type="molecule type" value="Genomic_DNA"/>
</dbReference>
<sequence>MARLNHTAKKKQQGNILVLFCVGLIAMIATASMALDGGHLLLSKSRLQLLVDAAALSAATQLQKGGDHPAARQAAVDMINQNLTFKEFSELADELDLSMADTYNNDVTEQLKIEFSLRPDPFTVTADTTAQYIRVTLNDLPLASFLAQVVGISKEVDATSVAGPSTVLEECYSNLVPMVVCGANNDPDDNFGLPINELQLLKISSEPDSPIGPGNFQLVRLEGAAGAADIRKAMAGEDYNGEMCFSATGTTDDQIDTEPGNTVGPVVQGLNTRMGEWKGGQVNNIDHPRDLNNCAGDYIPLNTMGELDTASPEYAAAYRYPTYETDTQNAAGGSASCSSTNLSGDIVTPEPPRAERRILQILVGDCDGQTNGASQLGYFGSACFFLTQAVTQKGKEAYVVGEYVAACTSEGTPSGTADDLPGPYKIVLYHAGVTDA</sequence>
<dbReference type="RefSeq" id="WP_265618112.1">
    <property type="nucleotide sequence ID" value="NZ_JAPFRD010000011.1"/>
</dbReference>
<organism evidence="3 4">
    <name type="scientific">Alteromonas aquimaris</name>
    <dbReference type="NCBI Taxonomy" id="2998417"/>
    <lineage>
        <taxon>Bacteria</taxon>
        <taxon>Pseudomonadati</taxon>
        <taxon>Pseudomonadota</taxon>
        <taxon>Gammaproteobacteria</taxon>
        <taxon>Alteromonadales</taxon>
        <taxon>Alteromonadaceae</taxon>
        <taxon>Alteromonas/Salinimonas group</taxon>
        <taxon>Alteromonas</taxon>
    </lineage>
</organism>
<keyword evidence="4" id="KW-1185">Reference proteome</keyword>
<accession>A0ABT3P9A1</accession>
<feature type="region of interest" description="Disordered" evidence="1">
    <location>
        <begin position="329"/>
        <end position="350"/>
    </location>
</feature>
<dbReference type="Pfam" id="PF13400">
    <property type="entry name" value="Tad"/>
    <property type="match status" value="1"/>
</dbReference>